<dbReference type="EMBL" id="JANYMP010000004">
    <property type="protein sequence ID" value="MCS7477576.1"/>
    <property type="molecule type" value="Genomic_DNA"/>
</dbReference>
<dbReference type="Proteomes" id="UP001141259">
    <property type="component" value="Unassembled WGS sequence"/>
</dbReference>
<keyword evidence="2" id="KW-0378">Hydrolase</keyword>
<dbReference type="SUPFAM" id="SSF53474">
    <property type="entry name" value="alpha/beta-Hydrolases"/>
    <property type="match status" value="1"/>
</dbReference>
<dbReference type="Gene3D" id="3.40.50.1820">
    <property type="entry name" value="alpha/beta hydrolase"/>
    <property type="match status" value="1"/>
</dbReference>
<protein>
    <submittedName>
        <fullName evidence="2">Alpha/beta hydrolase</fullName>
    </submittedName>
</protein>
<dbReference type="AlphaFoldDB" id="A0A9X2VJ48"/>
<proteinExistence type="predicted"/>
<dbReference type="InterPro" id="IPR050266">
    <property type="entry name" value="AB_hydrolase_sf"/>
</dbReference>
<evidence type="ECO:0000313" key="2">
    <source>
        <dbReference type="EMBL" id="MCS7477576.1"/>
    </source>
</evidence>
<keyword evidence="3" id="KW-1185">Reference proteome</keyword>
<gene>
    <name evidence="2" type="ORF">NZH93_11985</name>
</gene>
<dbReference type="InterPro" id="IPR029058">
    <property type="entry name" value="AB_hydrolase_fold"/>
</dbReference>
<organism evidence="2 3">
    <name type="scientific">Umezawaea endophytica</name>
    <dbReference type="NCBI Taxonomy" id="1654476"/>
    <lineage>
        <taxon>Bacteria</taxon>
        <taxon>Bacillati</taxon>
        <taxon>Actinomycetota</taxon>
        <taxon>Actinomycetes</taxon>
        <taxon>Pseudonocardiales</taxon>
        <taxon>Pseudonocardiaceae</taxon>
        <taxon>Umezawaea</taxon>
    </lineage>
</organism>
<dbReference type="GO" id="GO:0016787">
    <property type="term" value="F:hydrolase activity"/>
    <property type="evidence" value="ECO:0007669"/>
    <property type="project" value="UniProtKB-KW"/>
</dbReference>
<dbReference type="PANTHER" id="PTHR43798">
    <property type="entry name" value="MONOACYLGLYCEROL LIPASE"/>
    <property type="match status" value="1"/>
</dbReference>
<comment type="caution">
    <text evidence="2">The sequence shown here is derived from an EMBL/GenBank/DDBJ whole genome shotgun (WGS) entry which is preliminary data.</text>
</comment>
<reference evidence="2" key="1">
    <citation type="submission" date="2022-08" db="EMBL/GenBank/DDBJ databases">
        <authorList>
            <person name="Tistechok S."/>
            <person name="Samborskyy M."/>
            <person name="Roman I."/>
        </authorList>
    </citation>
    <scope>NUCLEOTIDE SEQUENCE</scope>
    <source>
        <strain evidence="2">DSM 103496</strain>
    </source>
</reference>
<dbReference type="GO" id="GO:0016020">
    <property type="term" value="C:membrane"/>
    <property type="evidence" value="ECO:0007669"/>
    <property type="project" value="TreeGrafter"/>
</dbReference>
<evidence type="ECO:0000259" key="1">
    <source>
        <dbReference type="Pfam" id="PF00561"/>
    </source>
</evidence>
<accession>A0A9X2VJ48</accession>
<evidence type="ECO:0000313" key="3">
    <source>
        <dbReference type="Proteomes" id="UP001141259"/>
    </source>
</evidence>
<feature type="domain" description="AB hydrolase-1" evidence="1">
    <location>
        <begin position="21"/>
        <end position="140"/>
    </location>
</feature>
<dbReference type="InterPro" id="IPR000073">
    <property type="entry name" value="AB_hydrolase_1"/>
</dbReference>
<dbReference type="Pfam" id="PF00561">
    <property type="entry name" value="Abhydrolase_1"/>
    <property type="match status" value="1"/>
</dbReference>
<dbReference type="PANTHER" id="PTHR43798:SF33">
    <property type="entry name" value="HYDROLASE, PUTATIVE (AFU_ORTHOLOGUE AFUA_2G14860)-RELATED"/>
    <property type="match status" value="1"/>
</dbReference>
<dbReference type="RefSeq" id="WP_259623152.1">
    <property type="nucleotide sequence ID" value="NZ_JANYMP010000004.1"/>
</dbReference>
<dbReference type="PRINTS" id="PR00111">
    <property type="entry name" value="ABHYDROLASE"/>
</dbReference>
<sequence>MGADGVRLGCHDSGGDGPVTVLLHGLCGHSGEWDAVVAALPGRRLIAFDQRGNGASERRPADLSRAAHAADVVAVLDAFGVDRAVLVGQSMGGDTAMVAAADHPDRVSGLVLVEAGPHDPDPSGGDRIVAWLDSWPRPFPTREAAAVFLGGGPVGEGWADGLEERDGGWWPRFDVDVVARVLTVEPGRDQWAEWSRVRCPVLAVFGQQGIISTGRGHLMLTRRPDTEAVSVPGAGHDVHLEQPGLVAALVADFLDSPR</sequence>
<name>A0A9X2VJ48_9PSEU</name>